<dbReference type="STRING" id="65357.A0A024GNS4"/>
<dbReference type="InParanoid" id="A0A024GNS4"/>
<comment type="subcellular location">
    <subcellularLocation>
        <location evidence="2">Cytoplasm</location>
    </subcellularLocation>
    <subcellularLocation>
        <location evidence="1">Nucleus</location>
    </subcellularLocation>
</comment>
<protein>
    <recommendedName>
        <fullName evidence="7">PCI domain-containing protein</fullName>
    </recommendedName>
</protein>
<dbReference type="PROSITE" id="PS50250">
    <property type="entry name" value="PCI"/>
    <property type="match status" value="1"/>
</dbReference>
<dbReference type="EMBL" id="CAIX01000221">
    <property type="protein sequence ID" value="CCI48386.1"/>
    <property type="molecule type" value="Genomic_DNA"/>
</dbReference>
<dbReference type="AlphaFoldDB" id="A0A024GNS4"/>
<dbReference type="InterPro" id="IPR019585">
    <property type="entry name" value="Rpn7/CSN1"/>
</dbReference>
<evidence type="ECO:0000256" key="3">
    <source>
        <dbReference type="ARBA" id="ARBA00008793"/>
    </source>
</evidence>
<dbReference type="GO" id="GO:0008180">
    <property type="term" value="C:COP9 signalosome"/>
    <property type="evidence" value="ECO:0007669"/>
    <property type="project" value="UniProtKB-KW"/>
</dbReference>
<proteinExistence type="inferred from homology"/>
<organism evidence="8 9">
    <name type="scientific">Albugo candida</name>
    <dbReference type="NCBI Taxonomy" id="65357"/>
    <lineage>
        <taxon>Eukaryota</taxon>
        <taxon>Sar</taxon>
        <taxon>Stramenopiles</taxon>
        <taxon>Oomycota</taxon>
        <taxon>Peronosporomycetes</taxon>
        <taxon>Albuginales</taxon>
        <taxon>Albuginaceae</taxon>
        <taxon>Albugo</taxon>
    </lineage>
</organism>
<comment type="caution">
    <text evidence="8">The sequence shown here is derived from an EMBL/GenBank/DDBJ whole genome shotgun (WGS) entry which is preliminary data.</text>
</comment>
<dbReference type="PANTHER" id="PTHR14145">
    <property type="entry name" value="26S PROTESOME SUBUNIT 6"/>
    <property type="match status" value="1"/>
</dbReference>
<evidence type="ECO:0000256" key="2">
    <source>
        <dbReference type="ARBA" id="ARBA00004496"/>
    </source>
</evidence>
<dbReference type="Gene3D" id="1.25.40.570">
    <property type="match status" value="1"/>
</dbReference>
<gene>
    <name evidence="8" type="ORF">BN9_094700</name>
</gene>
<keyword evidence="6" id="KW-0539">Nucleus</keyword>
<comment type="similarity">
    <text evidence="3">Belongs to the CSN1 family.</text>
</comment>
<evidence type="ECO:0000259" key="7">
    <source>
        <dbReference type="PROSITE" id="PS50250"/>
    </source>
</evidence>
<keyword evidence="5" id="KW-0736">Signalosome</keyword>
<feature type="domain" description="PCI" evidence="7">
    <location>
        <begin position="270"/>
        <end position="436"/>
    </location>
</feature>
<dbReference type="Proteomes" id="UP000053237">
    <property type="component" value="Unassembled WGS sequence"/>
</dbReference>
<dbReference type="GO" id="GO:0005737">
    <property type="term" value="C:cytoplasm"/>
    <property type="evidence" value="ECO:0007669"/>
    <property type="project" value="UniProtKB-SubCell"/>
</dbReference>
<dbReference type="SUPFAM" id="SSF46785">
    <property type="entry name" value="Winged helix' DNA-binding domain"/>
    <property type="match status" value="1"/>
</dbReference>
<evidence type="ECO:0000256" key="6">
    <source>
        <dbReference type="ARBA" id="ARBA00023242"/>
    </source>
</evidence>
<dbReference type="InterPro" id="IPR045135">
    <property type="entry name" value="Rpn7_N"/>
</dbReference>
<dbReference type="Pfam" id="PF01399">
    <property type="entry name" value="PCI"/>
    <property type="match status" value="1"/>
</dbReference>
<dbReference type="SMART" id="SM00088">
    <property type="entry name" value="PINT"/>
    <property type="match status" value="1"/>
</dbReference>
<dbReference type="InterPro" id="IPR000717">
    <property type="entry name" value="PCI_dom"/>
</dbReference>
<evidence type="ECO:0000256" key="4">
    <source>
        <dbReference type="ARBA" id="ARBA00022490"/>
    </source>
</evidence>
<dbReference type="InterPro" id="IPR036390">
    <property type="entry name" value="WH_DNA-bd_sf"/>
</dbReference>
<dbReference type="OrthoDB" id="422427at2759"/>
<dbReference type="Pfam" id="PF10602">
    <property type="entry name" value="RPN7"/>
    <property type="match status" value="2"/>
</dbReference>
<keyword evidence="4" id="KW-0963">Cytoplasm</keyword>
<keyword evidence="9" id="KW-1185">Reference proteome</keyword>
<dbReference type="PANTHER" id="PTHR14145:SF2">
    <property type="entry name" value="COP9 SIGNALOSOME COMPLEX SUBUNIT 1"/>
    <property type="match status" value="1"/>
</dbReference>
<evidence type="ECO:0000313" key="8">
    <source>
        <dbReference type="EMBL" id="CCI48386.1"/>
    </source>
</evidence>
<evidence type="ECO:0000313" key="9">
    <source>
        <dbReference type="Proteomes" id="UP000053237"/>
    </source>
</evidence>
<evidence type="ECO:0000256" key="5">
    <source>
        <dbReference type="ARBA" id="ARBA00022790"/>
    </source>
</evidence>
<accession>A0A024GNS4</accession>
<evidence type="ECO:0000256" key="1">
    <source>
        <dbReference type="ARBA" id="ARBA00004123"/>
    </source>
</evidence>
<reference evidence="8 9" key="1">
    <citation type="submission" date="2012-05" db="EMBL/GenBank/DDBJ databases">
        <title>Recombination and specialization in a pathogen metapopulation.</title>
        <authorList>
            <person name="Gardiner A."/>
            <person name="Kemen E."/>
            <person name="Schultz-Larsen T."/>
            <person name="MacLean D."/>
            <person name="Van Oosterhout C."/>
            <person name="Jones J.D.G."/>
        </authorList>
    </citation>
    <scope>NUCLEOTIDE SEQUENCE [LARGE SCALE GENOMIC DNA]</scope>
    <source>
        <strain evidence="8 9">Ac Nc2</strain>
    </source>
</reference>
<sequence length="475" mass="54251">MQVEREAFLDHFDLEAYASKYADRNKLQRLLFIADTIPSVQTEALSMLERDVKSGTDMALYQQVLNRKAQLQATESADCSKKRGRDEAEDKEENVVMEDAYRHSKTHSDIGFRGLTAQDQAHIDNVKRNVSHTHARLEQELNSYKSSMIKESIRMGHNDLGEFYYHLGDLPSALKSFAQARDYCTTDKHSTEMCLNVIKVCFSIIQLNLNISKKFELFQVALHLRNYTHVTNYVIKLNQLLNPQSDNVLKSKVAAVFGLIALHEGKYKNAAEKFISCHIDIGASYNEVLHSEDIALYGGICALATLTRDELRDKVINNSSFKAFLELVPWLREMIADFYSGKYAACLASLEKRQGELLLDMYLCRHVDSMTKKIRNRAIIQFFYPYTSVDLNQMAKALNYDPTLLEKQVCQLISSGSISARIDGYEKVLHAYNPGPSPKTYEEAFRVGTNYAEETRNLLLRMSLLNNRIFVKANE</sequence>
<name>A0A024GNS4_9STRA</name>